<dbReference type="Proteomes" id="UP000727490">
    <property type="component" value="Unassembled WGS sequence"/>
</dbReference>
<dbReference type="RefSeq" id="WP_219293804.1">
    <property type="nucleotide sequence ID" value="NZ_RPHB01000012.1"/>
</dbReference>
<protein>
    <recommendedName>
        <fullName evidence="3">WD40-like Beta Propeller Repeat</fullName>
    </recommendedName>
</protein>
<reference evidence="1 2" key="1">
    <citation type="journal article" date="2020" name="Syst. Appl. Microbiol.">
        <title>Arthrospiribacter ruber gen. nov., sp. nov., a novel bacterium isolated from Arthrospira cultures.</title>
        <authorList>
            <person name="Waleron M."/>
            <person name="Misztak A."/>
            <person name="Waleron M.M."/>
            <person name="Furmaniak M."/>
            <person name="Mrozik A."/>
            <person name="Waleron K."/>
        </authorList>
    </citation>
    <scope>NUCLEOTIDE SEQUENCE [LARGE SCALE GENOMIC DNA]</scope>
    <source>
        <strain evidence="1 2">DPMB0001</strain>
    </source>
</reference>
<organism evidence="1 2">
    <name type="scientific">Arthrospiribacter ruber</name>
    <dbReference type="NCBI Taxonomy" id="2487934"/>
    <lineage>
        <taxon>Bacteria</taxon>
        <taxon>Pseudomonadati</taxon>
        <taxon>Bacteroidota</taxon>
        <taxon>Cytophagia</taxon>
        <taxon>Cytophagales</taxon>
        <taxon>Cyclobacteriaceae</taxon>
        <taxon>Arthrospiribacter</taxon>
    </lineage>
</organism>
<dbReference type="AlphaFoldDB" id="A0A951J1G6"/>
<evidence type="ECO:0000313" key="1">
    <source>
        <dbReference type="EMBL" id="MBW3470159.1"/>
    </source>
</evidence>
<sequence>MKNKILFILIIILFSNCDRVKYPNGTFPEIPVNLEFVNSSSDDINSNAHFFEHGIEFVFSTNRPGPFSNNFSLLTYNINVFWDQKEGFLSIHERTPNFQGPDYNSIKKLAESTVTSADEKGPYSYKEANDNIALLFSRKHEGVYSIIAVSEKPITSLNNKTIPYFRILDHSANELYPCFFGREFKKGDVNGDGIPEKMLFSSDKDGQFDIYEVDIPSGMTPLEFLADTSPKEVRKLSINSNSNDHMPFVLGEKLVFASDRPGGLGGYDLYFAKKTADGWSNPINFGHPINSEFDEYRPIVSGSRRYTNNLMIFSSNRPGGKGGFDLYYVGVPK</sequence>
<accession>A0A951J1G6</accession>
<dbReference type="InterPro" id="IPR011659">
    <property type="entry name" value="WD40"/>
</dbReference>
<comment type="caution">
    <text evidence="1">The sequence shown here is derived from an EMBL/GenBank/DDBJ whole genome shotgun (WGS) entry which is preliminary data.</text>
</comment>
<proteinExistence type="predicted"/>
<evidence type="ECO:0008006" key="3">
    <source>
        <dbReference type="Google" id="ProtNLM"/>
    </source>
</evidence>
<dbReference type="Pfam" id="PF07676">
    <property type="entry name" value="PD40"/>
    <property type="match status" value="1"/>
</dbReference>
<keyword evidence="2" id="KW-1185">Reference proteome</keyword>
<gene>
    <name evidence="1" type="ORF">EGN73_20420</name>
</gene>
<name>A0A951J1G6_9BACT</name>
<dbReference type="EMBL" id="RPHB01000012">
    <property type="protein sequence ID" value="MBW3470159.1"/>
    <property type="molecule type" value="Genomic_DNA"/>
</dbReference>
<evidence type="ECO:0000313" key="2">
    <source>
        <dbReference type="Proteomes" id="UP000727490"/>
    </source>
</evidence>